<keyword evidence="1" id="KW-0812">Transmembrane</keyword>
<feature type="transmembrane region" description="Helical" evidence="1">
    <location>
        <begin position="503"/>
        <end position="525"/>
    </location>
</feature>
<dbReference type="OrthoDB" id="5342924at2759"/>
<sequence length="605" mass="67281">MVGPSSAIAIIPELRWWDVWAPFEGSLVAPYIQSPDYLIYPSNISEINVESGCQIVENANNTAIFTWCPDRGGSELLKWANAFAYGGPSSPMDVTQPLSGVRREITSSTMGLEDNDVSPRNFSNENLLAVATTPHSLLTELGGRFWAYLETYDIGGVREIKRPQISPEEDVRSPLVQVQCKMFKYSDLWMLPHDARPDQLQIPHFDSRAMRDFAEVDFYAKGEDGTGIWSLPEAYWNYTRNNGSLSRTNFTWINVASIFPTKSPSLGSVLEVPMEFVDSEGGEFYQGSLVIPCLIDVRWAAVELSLDPAVDRLFRHNMSDLTRALGSFWDPTRKPNKKLLRALSERNVPVSLVWANLLNKPVESARSGSGQRTQDSTAMAALVEKFVFGPNKFRRFKPPFLEAERNASNISDVPDSTGRTVATIIAHALVDGLSRIQYSASLGLAIETHSNGSFSWVSLNYESGGMQQDVQLRKAETVEGYTPFKWKLRKYGYGYGLGRRTTMFGVAILLIHAGAVVVYASYVLCFRLSSYGWSSSAWGSLDGMLLLAIKSQPSDAARYAGTGIMSNDLFRARTRVRARGDDGVELIVGEDVEEEQKLVKGDKYL</sequence>
<keyword evidence="3" id="KW-1185">Reference proteome</keyword>
<dbReference type="EMBL" id="WIGM01000097">
    <property type="protein sequence ID" value="KAF6840724.1"/>
    <property type="molecule type" value="Genomic_DNA"/>
</dbReference>
<comment type="caution">
    <text evidence="2">The sequence shown here is derived from an EMBL/GenBank/DDBJ whole genome shotgun (WGS) entry which is preliminary data.</text>
</comment>
<dbReference type="Proteomes" id="UP000639643">
    <property type="component" value="Unassembled WGS sequence"/>
</dbReference>
<accession>A0A8H6NQJ9</accession>
<proteinExistence type="predicted"/>
<evidence type="ECO:0000256" key="1">
    <source>
        <dbReference type="SAM" id="Phobius"/>
    </source>
</evidence>
<organism evidence="2 3">
    <name type="scientific">Colletotrichum musicola</name>
    <dbReference type="NCBI Taxonomy" id="2175873"/>
    <lineage>
        <taxon>Eukaryota</taxon>
        <taxon>Fungi</taxon>
        <taxon>Dikarya</taxon>
        <taxon>Ascomycota</taxon>
        <taxon>Pezizomycotina</taxon>
        <taxon>Sordariomycetes</taxon>
        <taxon>Hypocreomycetidae</taxon>
        <taxon>Glomerellales</taxon>
        <taxon>Glomerellaceae</taxon>
        <taxon>Colletotrichum</taxon>
        <taxon>Colletotrichum orchidearum species complex</taxon>
    </lineage>
</organism>
<gene>
    <name evidence="2" type="ORF">CMUS01_03821</name>
</gene>
<protein>
    <submittedName>
        <fullName evidence="2">Uncharacterized protein</fullName>
    </submittedName>
</protein>
<name>A0A8H6NQJ9_9PEZI</name>
<evidence type="ECO:0000313" key="3">
    <source>
        <dbReference type="Proteomes" id="UP000639643"/>
    </source>
</evidence>
<dbReference type="AlphaFoldDB" id="A0A8H6NQJ9"/>
<evidence type="ECO:0000313" key="2">
    <source>
        <dbReference type="EMBL" id="KAF6840724.1"/>
    </source>
</evidence>
<keyword evidence="1" id="KW-0472">Membrane</keyword>
<keyword evidence="1" id="KW-1133">Transmembrane helix</keyword>
<reference evidence="2" key="1">
    <citation type="journal article" date="2020" name="Phytopathology">
        <title>Genome Sequence Resources of Colletotrichum truncatum, C. plurivorum, C. musicola, and C. sojae: Four Species Pathogenic to Soybean (Glycine max).</title>
        <authorList>
            <person name="Rogerio F."/>
            <person name="Boufleur T.R."/>
            <person name="Ciampi-Guillardi M."/>
            <person name="Sukno S.A."/>
            <person name="Thon M.R."/>
            <person name="Massola Junior N.S."/>
            <person name="Baroncelli R."/>
        </authorList>
    </citation>
    <scope>NUCLEOTIDE SEQUENCE</scope>
    <source>
        <strain evidence="2">LFN0074</strain>
    </source>
</reference>